<dbReference type="EMBL" id="JBJQND010000002">
    <property type="protein sequence ID" value="KAL3884809.1"/>
    <property type="molecule type" value="Genomic_DNA"/>
</dbReference>
<feature type="transmembrane region" description="Helical" evidence="1">
    <location>
        <begin position="260"/>
        <end position="284"/>
    </location>
</feature>
<accession>A0ABD3XEW0</accession>
<keyword evidence="4" id="KW-1185">Reference proteome</keyword>
<dbReference type="Proteomes" id="UP001634394">
    <property type="component" value="Unassembled WGS sequence"/>
</dbReference>
<comment type="caution">
    <text evidence="3">The sequence shown here is derived from an EMBL/GenBank/DDBJ whole genome shotgun (WGS) entry which is preliminary data.</text>
</comment>
<sequence length="403" mass="45994">MDMFTTLHVFLMIYGTVHAAWEPKIYVPGDNVTLQFDQLDINDKNVLEVTFSGYTINMYDTNVMLYRPMTNDTDINRNYAGRIQRFKLNKDGVSFILLNVSFIDSGNYKVIENSIVKARRRIIVPRQRLLGQNKEPIIVSFTFNMANVTSIITEMMISKQNNTVFKYDVASENLTEVGSLYSDRIEGCVLKGNIFSFTIGKIAFTDVGIYTARDNMNILMDSVLLEVEDSITTLIPETTGRYFTSHNILNSRAESYLIEWIFLSAVVVLLIVAGLIAMTLRMLINRTISKITCKRLAHKNGRQNIVDGCCSRFQNTEIRHIMGGNTMQLRQTNMSTAVIDSTPAQKHDNTTINCNQLCNRSEYSAHSNVSKVFMEPIVSWSCEALESEHTFEYDRVQYDEIKN</sequence>
<feature type="chain" id="PRO_5044765042" evidence="2">
    <location>
        <begin position="20"/>
        <end position="403"/>
    </location>
</feature>
<proteinExistence type="predicted"/>
<evidence type="ECO:0000313" key="4">
    <source>
        <dbReference type="Proteomes" id="UP001634394"/>
    </source>
</evidence>
<keyword evidence="1" id="KW-0812">Transmembrane</keyword>
<keyword evidence="1" id="KW-1133">Transmembrane helix</keyword>
<reference evidence="3 4" key="1">
    <citation type="submission" date="2024-11" db="EMBL/GenBank/DDBJ databases">
        <title>Chromosome-level genome assembly of the freshwater bivalve Anodonta woodiana.</title>
        <authorList>
            <person name="Chen X."/>
        </authorList>
    </citation>
    <scope>NUCLEOTIDE SEQUENCE [LARGE SCALE GENOMIC DNA]</scope>
    <source>
        <strain evidence="3">MN2024</strain>
        <tissue evidence="3">Gills</tissue>
    </source>
</reference>
<dbReference type="Gene3D" id="2.60.40.10">
    <property type="entry name" value="Immunoglobulins"/>
    <property type="match status" value="1"/>
</dbReference>
<name>A0ABD3XEW0_SINWO</name>
<keyword evidence="2" id="KW-0732">Signal</keyword>
<evidence type="ECO:0000313" key="3">
    <source>
        <dbReference type="EMBL" id="KAL3884809.1"/>
    </source>
</evidence>
<evidence type="ECO:0000256" key="1">
    <source>
        <dbReference type="SAM" id="Phobius"/>
    </source>
</evidence>
<evidence type="ECO:0000256" key="2">
    <source>
        <dbReference type="SAM" id="SignalP"/>
    </source>
</evidence>
<feature type="signal peptide" evidence="2">
    <location>
        <begin position="1"/>
        <end position="19"/>
    </location>
</feature>
<organism evidence="3 4">
    <name type="scientific">Sinanodonta woodiana</name>
    <name type="common">Chinese pond mussel</name>
    <name type="synonym">Anodonta woodiana</name>
    <dbReference type="NCBI Taxonomy" id="1069815"/>
    <lineage>
        <taxon>Eukaryota</taxon>
        <taxon>Metazoa</taxon>
        <taxon>Spiralia</taxon>
        <taxon>Lophotrochozoa</taxon>
        <taxon>Mollusca</taxon>
        <taxon>Bivalvia</taxon>
        <taxon>Autobranchia</taxon>
        <taxon>Heteroconchia</taxon>
        <taxon>Palaeoheterodonta</taxon>
        <taxon>Unionida</taxon>
        <taxon>Unionoidea</taxon>
        <taxon>Unionidae</taxon>
        <taxon>Unioninae</taxon>
        <taxon>Sinanodonta</taxon>
    </lineage>
</organism>
<protein>
    <submittedName>
        <fullName evidence="3">Uncharacterized protein</fullName>
    </submittedName>
</protein>
<keyword evidence="1" id="KW-0472">Membrane</keyword>
<dbReference type="InterPro" id="IPR013783">
    <property type="entry name" value="Ig-like_fold"/>
</dbReference>
<dbReference type="AlphaFoldDB" id="A0ABD3XEW0"/>
<gene>
    <name evidence="3" type="ORF">ACJMK2_024910</name>
</gene>